<organism evidence="1 2">
    <name type="scientific">Halogranum rubrum</name>
    <dbReference type="NCBI Taxonomy" id="553466"/>
    <lineage>
        <taxon>Archaea</taxon>
        <taxon>Methanobacteriati</taxon>
        <taxon>Methanobacteriota</taxon>
        <taxon>Stenosarchaea group</taxon>
        <taxon>Halobacteria</taxon>
        <taxon>Halobacteriales</taxon>
        <taxon>Haloferacaceae</taxon>
    </lineage>
</organism>
<dbReference type="SUPFAM" id="SSF53649">
    <property type="entry name" value="Alkaline phosphatase-like"/>
    <property type="match status" value="1"/>
</dbReference>
<dbReference type="InterPro" id="IPR002591">
    <property type="entry name" value="Phosphodiest/P_Trfase"/>
</dbReference>
<dbReference type="RefSeq" id="WP_089872432.1">
    <property type="nucleotide sequence ID" value="NZ_FOTC01000009.1"/>
</dbReference>
<sequence length="299" mass="33317">MTDTIAVLALDAADVRLAREWDCTNLLLDDHAKLETYAHTLDFPRTMEVWPTVATGLGPDEHGVVGDANEWDNPALRAASKVTQYLPREVRSTLGRPFQRAGQERSMAQTDASHLFDEGVVRYWPGITPADHVREAWRLMAMASGGDVTEEQLKRELVGFAGEELGWLSVASEWDVPIAGVHSHVVDIMGHTYANREGRLKETYEWIDREVGYLRERVDRLVILSDHGMQVGWLDDADPGTHSFEALVSAEGVDGPLPNSVYDVREWLEAHVDETATVDDTAASSDTPVQHLKDLGYME</sequence>
<accession>A0A1I4J4V9</accession>
<proteinExistence type="predicted"/>
<dbReference type="InterPro" id="IPR017850">
    <property type="entry name" value="Alkaline_phosphatase_core_sf"/>
</dbReference>
<dbReference type="Pfam" id="PF01663">
    <property type="entry name" value="Phosphodiest"/>
    <property type="match status" value="1"/>
</dbReference>
<evidence type="ECO:0000313" key="1">
    <source>
        <dbReference type="EMBL" id="SFL61277.1"/>
    </source>
</evidence>
<evidence type="ECO:0000313" key="2">
    <source>
        <dbReference type="Proteomes" id="UP000199607"/>
    </source>
</evidence>
<name>A0A1I4J4V9_9EURY</name>
<keyword evidence="2" id="KW-1185">Reference proteome</keyword>
<reference evidence="2" key="1">
    <citation type="submission" date="2016-10" db="EMBL/GenBank/DDBJ databases">
        <authorList>
            <person name="Varghese N."/>
            <person name="Submissions S."/>
        </authorList>
    </citation>
    <scope>NUCLEOTIDE SEQUENCE [LARGE SCALE GENOMIC DNA]</scope>
    <source>
        <strain evidence="2">CGMCC 1.7738</strain>
    </source>
</reference>
<dbReference type="EMBL" id="FOTC01000009">
    <property type="protein sequence ID" value="SFL61277.1"/>
    <property type="molecule type" value="Genomic_DNA"/>
</dbReference>
<dbReference type="STRING" id="553466.SAMN04487950_4376"/>
<dbReference type="Gene3D" id="3.40.720.10">
    <property type="entry name" value="Alkaline Phosphatase, subunit A"/>
    <property type="match status" value="1"/>
</dbReference>
<dbReference type="Proteomes" id="UP000199607">
    <property type="component" value="Unassembled WGS sequence"/>
</dbReference>
<protein>
    <submittedName>
        <fullName evidence="1">Type I phosphodiesterase / nucleotide pyrophosphatase</fullName>
    </submittedName>
</protein>
<gene>
    <name evidence="1" type="ORF">SAMN04487950_4376</name>
</gene>
<dbReference type="AlphaFoldDB" id="A0A1I4J4V9"/>